<dbReference type="AlphaFoldDB" id="A0AAD4GFQ8"/>
<organism evidence="1 2">
    <name type="scientific">Boletus edulis BED1</name>
    <dbReference type="NCBI Taxonomy" id="1328754"/>
    <lineage>
        <taxon>Eukaryota</taxon>
        <taxon>Fungi</taxon>
        <taxon>Dikarya</taxon>
        <taxon>Basidiomycota</taxon>
        <taxon>Agaricomycotina</taxon>
        <taxon>Agaricomycetes</taxon>
        <taxon>Agaricomycetidae</taxon>
        <taxon>Boletales</taxon>
        <taxon>Boletineae</taxon>
        <taxon>Boletaceae</taxon>
        <taxon>Boletoideae</taxon>
        <taxon>Boletus</taxon>
    </lineage>
</organism>
<evidence type="ECO:0000313" key="2">
    <source>
        <dbReference type="Proteomes" id="UP001194468"/>
    </source>
</evidence>
<gene>
    <name evidence="1" type="ORF">L210DRAFT_3537852</name>
</gene>
<reference evidence="1" key="1">
    <citation type="submission" date="2019-10" db="EMBL/GenBank/DDBJ databases">
        <authorList>
            <consortium name="DOE Joint Genome Institute"/>
            <person name="Kuo A."/>
            <person name="Miyauchi S."/>
            <person name="Kiss E."/>
            <person name="Drula E."/>
            <person name="Kohler A."/>
            <person name="Sanchez-Garcia M."/>
            <person name="Andreopoulos B."/>
            <person name="Barry K.W."/>
            <person name="Bonito G."/>
            <person name="Buee M."/>
            <person name="Carver A."/>
            <person name="Chen C."/>
            <person name="Cichocki N."/>
            <person name="Clum A."/>
            <person name="Culley D."/>
            <person name="Crous P.W."/>
            <person name="Fauchery L."/>
            <person name="Girlanda M."/>
            <person name="Hayes R."/>
            <person name="Keri Z."/>
            <person name="LaButti K."/>
            <person name="Lipzen A."/>
            <person name="Lombard V."/>
            <person name="Magnuson J."/>
            <person name="Maillard F."/>
            <person name="Morin E."/>
            <person name="Murat C."/>
            <person name="Nolan M."/>
            <person name="Ohm R."/>
            <person name="Pangilinan J."/>
            <person name="Pereira M."/>
            <person name="Perotto S."/>
            <person name="Peter M."/>
            <person name="Riley R."/>
            <person name="Sitrit Y."/>
            <person name="Stielow B."/>
            <person name="Szollosi G."/>
            <person name="Zifcakova L."/>
            <person name="Stursova M."/>
            <person name="Spatafora J.W."/>
            <person name="Tedersoo L."/>
            <person name="Vaario L.-M."/>
            <person name="Yamada A."/>
            <person name="Yan M."/>
            <person name="Wang P."/>
            <person name="Xu J."/>
            <person name="Bruns T."/>
            <person name="Baldrian P."/>
            <person name="Vilgalys R."/>
            <person name="Henrissat B."/>
            <person name="Grigoriev I.V."/>
            <person name="Hibbett D."/>
            <person name="Nagy L.G."/>
            <person name="Martin F.M."/>
        </authorList>
    </citation>
    <scope>NUCLEOTIDE SEQUENCE</scope>
    <source>
        <strain evidence="1">BED1</strain>
    </source>
</reference>
<dbReference type="Proteomes" id="UP001194468">
    <property type="component" value="Unassembled WGS sequence"/>
</dbReference>
<proteinExistence type="predicted"/>
<dbReference type="EMBL" id="WHUW01000010">
    <property type="protein sequence ID" value="KAF8441661.1"/>
    <property type="molecule type" value="Genomic_DNA"/>
</dbReference>
<evidence type="ECO:0000313" key="1">
    <source>
        <dbReference type="EMBL" id="KAF8441661.1"/>
    </source>
</evidence>
<comment type="caution">
    <text evidence="1">The sequence shown here is derived from an EMBL/GenBank/DDBJ whole genome shotgun (WGS) entry which is preliminary data.</text>
</comment>
<reference evidence="1" key="2">
    <citation type="journal article" date="2020" name="Nat. Commun.">
        <title>Large-scale genome sequencing of mycorrhizal fungi provides insights into the early evolution of symbiotic traits.</title>
        <authorList>
            <person name="Miyauchi S."/>
            <person name="Kiss E."/>
            <person name="Kuo A."/>
            <person name="Drula E."/>
            <person name="Kohler A."/>
            <person name="Sanchez-Garcia M."/>
            <person name="Morin E."/>
            <person name="Andreopoulos B."/>
            <person name="Barry K.W."/>
            <person name="Bonito G."/>
            <person name="Buee M."/>
            <person name="Carver A."/>
            <person name="Chen C."/>
            <person name="Cichocki N."/>
            <person name="Clum A."/>
            <person name="Culley D."/>
            <person name="Crous P.W."/>
            <person name="Fauchery L."/>
            <person name="Girlanda M."/>
            <person name="Hayes R.D."/>
            <person name="Keri Z."/>
            <person name="LaButti K."/>
            <person name="Lipzen A."/>
            <person name="Lombard V."/>
            <person name="Magnuson J."/>
            <person name="Maillard F."/>
            <person name="Murat C."/>
            <person name="Nolan M."/>
            <person name="Ohm R.A."/>
            <person name="Pangilinan J."/>
            <person name="Pereira M.F."/>
            <person name="Perotto S."/>
            <person name="Peter M."/>
            <person name="Pfister S."/>
            <person name="Riley R."/>
            <person name="Sitrit Y."/>
            <person name="Stielow J.B."/>
            <person name="Szollosi G."/>
            <person name="Zifcakova L."/>
            <person name="Stursova M."/>
            <person name="Spatafora J.W."/>
            <person name="Tedersoo L."/>
            <person name="Vaario L.M."/>
            <person name="Yamada A."/>
            <person name="Yan M."/>
            <person name="Wang P."/>
            <person name="Xu J."/>
            <person name="Bruns T."/>
            <person name="Baldrian P."/>
            <person name="Vilgalys R."/>
            <person name="Dunand C."/>
            <person name="Henrissat B."/>
            <person name="Grigoriev I.V."/>
            <person name="Hibbett D."/>
            <person name="Nagy L.G."/>
            <person name="Martin F.M."/>
        </authorList>
    </citation>
    <scope>NUCLEOTIDE SEQUENCE</scope>
    <source>
        <strain evidence="1">BED1</strain>
    </source>
</reference>
<name>A0AAD4GFQ8_BOLED</name>
<keyword evidence="2" id="KW-1185">Reference proteome</keyword>
<sequence length="145" mass="16611">MLQDPPVSVGLRRLRVYSEFELAMSTGKTIFLVYLLVELLGRRQKVAVQYPTIQGYAIFTDTVAFYPVTDVTPLKSGDRVWALSDSSEKNQSLPRIFYHNLNYTLPIQATSPKKDRWHDWSKQACADRKPRVCDNLSPFKLDLTG</sequence>
<accession>A0AAD4GFQ8</accession>
<protein>
    <submittedName>
        <fullName evidence="1">Uncharacterized protein</fullName>
    </submittedName>
</protein>